<organism evidence="6 7">
    <name type="scientific">candidate division WWE3 bacterium RIFCSPLOWO2_01_FULL_39_13</name>
    <dbReference type="NCBI Taxonomy" id="1802624"/>
    <lineage>
        <taxon>Bacteria</taxon>
        <taxon>Katanobacteria</taxon>
    </lineage>
</organism>
<name>A0A1F4V684_UNCKA</name>
<dbReference type="Proteomes" id="UP000178771">
    <property type="component" value="Unassembled WGS sequence"/>
</dbReference>
<dbReference type="InterPro" id="IPR050377">
    <property type="entry name" value="Radical_SAM_PqqE_MftC-like"/>
</dbReference>
<dbReference type="SUPFAM" id="SSF102114">
    <property type="entry name" value="Radical SAM enzymes"/>
    <property type="match status" value="1"/>
</dbReference>
<dbReference type="Gene3D" id="3.20.20.70">
    <property type="entry name" value="Aldolase class I"/>
    <property type="match status" value="1"/>
</dbReference>
<evidence type="ECO:0000313" key="6">
    <source>
        <dbReference type="EMBL" id="OGC52113.1"/>
    </source>
</evidence>
<evidence type="ECO:0000259" key="5">
    <source>
        <dbReference type="PROSITE" id="PS51918"/>
    </source>
</evidence>
<evidence type="ECO:0000256" key="2">
    <source>
        <dbReference type="ARBA" id="ARBA00022723"/>
    </source>
</evidence>
<dbReference type="GO" id="GO:0003824">
    <property type="term" value="F:catalytic activity"/>
    <property type="evidence" value="ECO:0007669"/>
    <property type="project" value="InterPro"/>
</dbReference>
<dbReference type="SFLD" id="SFLDG01067">
    <property type="entry name" value="SPASM/twitch_domain_containing"/>
    <property type="match status" value="1"/>
</dbReference>
<gene>
    <name evidence="6" type="ORF">A2982_01300</name>
</gene>
<dbReference type="STRING" id="1802624.A2982_01300"/>
<reference evidence="6 7" key="1">
    <citation type="journal article" date="2016" name="Nat. Commun.">
        <title>Thousands of microbial genomes shed light on interconnected biogeochemical processes in an aquifer system.</title>
        <authorList>
            <person name="Anantharaman K."/>
            <person name="Brown C.T."/>
            <person name="Hug L.A."/>
            <person name="Sharon I."/>
            <person name="Castelle C.J."/>
            <person name="Probst A.J."/>
            <person name="Thomas B.C."/>
            <person name="Singh A."/>
            <person name="Wilkins M.J."/>
            <person name="Karaoz U."/>
            <person name="Brodie E.L."/>
            <person name="Williams K.H."/>
            <person name="Hubbard S.S."/>
            <person name="Banfield J.F."/>
        </authorList>
    </citation>
    <scope>NUCLEOTIDE SEQUENCE [LARGE SCALE GENOMIC DNA]</scope>
</reference>
<dbReference type="GO" id="GO:0046872">
    <property type="term" value="F:metal ion binding"/>
    <property type="evidence" value="ECO:0007669"/>
    <property type="project" value="UniProtKB-KW"/>
</dbReference>
<dbReference type="SFLD" id="SFLDS00029">
    <property type="entry name" value="Radical_SAM"/>
    <property type="match status" value="1"/>
</dbReference>
<dbReference type="InterPro" id="IPR007197">
    <property type="entry name" value="rSAM"/>
</dbReference>
<evidence type="ECO:0000313" key="7">
    <source>
        <dbReference type="Proteomes" id="UP000178771"/>
    </source>
</evidence>
<dbReference type="PROSITE" id="PS51918">
    <property type="entry name" value="RADICAL_SAM"/>
    <property type="match status" value="1"/>
</dbReference>
<evidence type="ECO:0000256" key="1">
    <source>
        <dbReference type="ARBA" id="ARBA00022691"/>
    </source>
</evidence>
<dbReference type="InterPro" id="IPR058240">
    <property type="entry name" value="rSAM_sf"/>
</dbReference>
<evidence type="ECO:0000256" key="3">
    <source>
        <dbReference type="ARBA" id="ARBA00023004"/>
    </source>
</evidence>
<protein>
    <recommendedName>
        <fullName evidence="5">Radical SAM core domain-containing protein</fullName>
    </recommendedName>
</protein>
<dbReference type="EMBL" id="MEVH01000005">
    <property type="protein sequence ID" value="OGC52113.1"/>
    <property type="molecule type" value="Genomic_DNA"/>
</dbReference>
<dbReference type="CDD" id="cd01335">
    <property type="entry name" value="Radical_SAM"/>
    <property type="match status" value="1"/>
</dbReference>
<keyword evidence="2" id="KW-0479">Metal-binding</keyword>
<sequence length="331" mass="38428">MSIKNIRPAISPFCNMNCRYCSNSNNAGYAKMEDFRRSSISSGVLSTDQWLQIFKCFYDAGFKGISLTGGEPTLNPDWLSMLKYCKDLGYVSTELTSNLLTLGRYKEQLPGVDYITKFKVSLDTFNKERFYYLTRVDALENVLSNINFLVGLGFNVQLNRVTMRSTQEELIEYVEHASKLNVSIKLLDLVYYKGSNSDNDIDEWASEFISSEFTWLYLKNHIKDFGNMESDQRYGWQTSYKKMNIILKDSKLTKRSKRCQTCPLYCQEGIFTVRIASDGTISTCPDYKNELSYIDGVRALQDKSLTERLKNIFKEFKIKEGYHFEEYVRKL</sequence>
<keyword evidence="4" id="KW-0411">Iron-sulfur</keyword>
<evidence type="ECO:0000256" key="4">
    <source>
        <dbReference type="ARBA" id="ARBA00023014"/>
    </source>
</evidence>
<dbReference type="PANTHER" id="PTHR11228:SF34">
    <property type="entry name" value="TUNGSTEN-CONTAINING ALDEHYDE FERREDOXIN OXIDOREDUCTASE COFACTOR MODIFYING PROTEIN"/>
    <property type="match status" value="1"/>
</dbReference>
<keyword evidence="1" id="KW-0949">S-adenosyl-L-methionine</keyword>
<keyword evidence="3" id="KW-0408">Iron</keyword>
<feature type="domain" description="Radical SAM core" evidence="5">
    <location>
        <begin position="1"/>
        <end position="229"/>
    </location>
</feature>
<comment type="caution">
    <text evidence="6">The sequence shown here is derived from an EMBL/GenBank/DDBJ whole genome shotgun (WGS) entry which is preliminary data.</text>
</comment>
<dbReference type="PANTHER" id="PTHR11228">
    <property type="entry name" value="RADICAL SAM DOMAIN PROTEIN"/>
    <property type="match status" value="1"/>
</dbReference>
<accession>A0A1F4V684</accession>
<proteinExistence type="predicted"/>
<dbReference type="InterPro" id="IPR013785">
    <property type="entry name" value="Aldolase_TIM"/>
</dbReference>
<dbReference type="AlphaFoldDB" id="A0A1F4V684"/>
<dbReference type="GO" id="GO:0051536">
    <property type="term" value="F:iron-sulfur cluster binding"/>
    <property type="evidence" value="ECO:0007669"/>
    <property type="project" value="UniProtKB-KW"/>
</dbReference>
<dbReference type="Pfam" id="PF04055">
    <property type="entry name" value="Radical_SAM"/>
    <property type="match status" value="1"/>
</dbReference>